<gene>
    <name evidence="1" type="ORF">UFOVP369_20</name>
</gene>
<sequence length="523" mass="62013">MKPYSFSEFNKRFNMFGWLHPDIRQTYWTKEDNEWDSETRASVRKTYTLSTIWYNDQRVIQFYTNDENNKHRRLTIYNIYRDNMRVLGLTTSQSYRSNGNTAMDALYYRVHAPNYYNKNGTLKKGFWSTLIRRMRSNALRPSWVTQHMLKEAVEIARCNLPGSRFETVQEFLYDKNVPSWSYYQDALTKEFFVDGEQRRVRLGSTSWNLINKYTDPTIYGYNFDDMYDIWLKPEHFFHDGQVWNRDDVDIETCITCDRESVTELMIDKVCHHCLSDSFKIHNYSTKVEQMLKFKATRVRPNTVYLGCELEYETENRNRAQLGVGKLMHGHALMKSDGSIRNGFEIVTCPATLDIHLQVFKSFFDNLPKDLKIEKNVGMHVHISRKPLSHMTVGKITEFLNRHDNKDFIHTIAGRIDNNYARMNSERTITFPHKHRGGSDRYNALNLNNQNTIEVRLFATPINYKDFAMRMQFVQALVDYCMPAQSNESLKKQTHYEAFVNWLSDKRRMFPELCNHLKGYQPCA</sequence>
<evidence type="ECO:0000313" key="1">
    <source>
        <dbReference type="EMBL" id="CAB5222606.1"/>
    </source>
</evidence>
<reference evidence="1" key="1">
    <citation type="submission" date="2020-05" db="EMBL/GenBank/DDBJ databases">
        <authorList>
            <person name="Chiriac C."/>
            <person name="Salcher M."/>
            <person name="Ghai R."/>
            <person name="Kavagutti S V."/>
        </authorList>
    </citation>
    <scope>NUCLEOTIDE SEQUENCE</scope>
</reference>
<accession>A0A6J7WX64</accession>
<protein>
    <recommendedName>
        <fullName evidence="2">Amidoligase enzyme</fullName>
    </recommendedName>
</protein>
<name>A0A6J7WX64_9CAUD</name>
<proteinExistence type="predicted"/>
<dbReference type="EMBL" id="LR798315">
    <property type="protein sequence ID" value="CAB5222606.1"/>
    <property type="molecule type" value="Genomic_DNA"/>
</dbReference>
<organism evidence="1">
    <name type="scientific">uncultured Caudovirales phage</name>
    <dbReference type="NCBI Taxonomy" id="2100421"/>
    <lineage>
        <taxon>Viruses</taxon>
        <taxon>Duplodnaviria</taxon>
        <taxon>Heunggongvirae</taxon>
        <taxon>Uroviricota</taxon>
        <taxon>Caudoviricetes</taxon>
        <taxon>Peduoviridae</taxon>
        <taxon>Maltschvirus</taxon>
        <taxon>Maltschvirus maltsch</taxon>
    </lineage>
</organism>
<evidence type="ECO:0008006" key="2">
    <source>
        <dbReference type="Google" id="ProtNLM"/>
    </source>
</evidence>